<feature type="domain" description="FIST C-domain" evidence="2">
    <location>
        <begin position="220"/>
        <end position="359"/>
    </location>
</feature>
<proteinExistence type="predicted"/>
<dbReference type="Pfam" id="PF10442">
    <property type="entry name" value="FIST_C"/>
    <property type="match status" value="1"/>
</dbReference>
<evidence type="ECO:0000259" key="2">
    <source>
        <dbReference type="SMART" id="SM01204"/>
    </source>
</evidence>
<gene>
    <name evidence="3" type="ORF">Bealeia1_01112</name>
</gene>
<dbReference type="InterPro" id="IPR013702">
    <property type="entry name" value="FIST_domain_N"/>
</dbReference>
<dbReference type="InterPro" id="IPR019494">
    <property type="entry name" value="FIST_C"/>
</dbReference>
<dbReference type="PANTHER" id="PTHR40252">
    <property type="entry name" value="BLR0328 PROTEIN"/>
    <property type="match status" value="1"/>
</dbReference>
<evidence type="ECO:0000259" key="1">
    <source>
        <dbReference type="SMART" id="SM00897"/>
    </source>
</evidence>
<dbReference type="RefSeq" id="WP_331255730.1">
    <property type="nucleotide sequence ID" value="NZ_CP133270.1"/>
</dbReference>
<dbReference type="Proteomes" id="UP001330434">
    <property type="component" value="Chromosome"/>
</dbReference>
<sequence>MKVEQGSWNAKQSLEQNTHHLGDDVQLVLYFGAYKLLKNQDIYQKFKTIYPNAIIAGCSTGGEIFDREYNEDSCSYCAISFANSEIQATSRTLNSSEDSYEVGKELAQELNKKEKLRAVFLLSEGLVVNGSALVKGVNDVVDISKVVVTGGLAGDGDRFQETLVGCNANPTSQNVVAIGFYGDDLDIRWGSQGGWETFGPERLITKSSGNIMYELDGKPALDLYKRYLGDEAENLPASALYFPLAIWPQGLNPDHAVTRTILAVDENNNSLIFSGDVPEGWNARLMWGKFDNIVEGAAKAAEFAAIPEADNSFSILISCLGRKALMGQQVVNEVEESANMLGANNSRLGFYSYGEIAPHYLSEIPVLHNQTMTITTISEK</sequence>
<name>A0ABZ2C659_9PROT</name>
<dbReference type="SMART" id="SM01204">
    <property type="entry name" value="FIST_C"/>
    <property type="match status" value="1"/>
</dbReference>
<reference evidence="3 4" key="1">
    <citation type="journal article" date="2024" name="Environ. Microbiol.">
        <title>Novel evolutionary insights on the interactions of the Holosporales (Alphaproteobacteria) with eukaryotic hosts from comparative genomics.</title>
        <authorList>
            <person name="Giovannini M."/>
            <person name="Petroni G."/>
            <person name="Castelli M."/>
        </authorList>
    </citation>
    <scope>NUCLEOTIDE SEQUENCE [LARGE SCALE GENOMIC DNA]</scope>
    <source>
        <strain evidence="3 4">US_Bl 15I1</strain>
    </source>
</reference>
<organism evidence="3 4">
    <name type="scientific">Candidatus Bealeia paramacronuclearis</name>
    <dbReference type="NCBI Taxonomy" id="1921001"/>
    <lineage>
        <taxon>Bacteria</taxon>
        <taxon>Pseudomonadati</taxon>
        <taxon>Pseudomonadota</taxon>
        <taxon>Alphaproteobacteria</taxon>
        <taxon>Holosporales</taxon>
        <taxon>Holosporaceae</taxon>
        <taxon>Candidatus Bealeia</taxon>
    </lineage>
</organism>
<dbReference type="Pfam" id="PF08495">
    <property type="entry name" value="FIST"/>
    <property type="match status" value="1"/>
</dbReference>
<accession>A0ABZ2C659</accession>
<protein>
    <submittedName>
        <fullName evidence="3">FIST N and FIST C domain-containing protein</fullName>
    </submittedName>
</protein>
<dbReference type="SMART" id="SM00897">
    <property type="entry name" value="FIST"/>
    <property type="match status" value="1"/>
</dbReference>
<evidence type="ECO:0000313" key="3">
    <source>
        <dbReference type="EMBL" id="WVX66917.1"/>
    </source>
</evidence>
<feature type="domain" description="FIST" evidence="1">
    <location>
        <begin position="24"/>
        <end position="219"/>
    </location>
</feature>
<dbReference type="EMBL" id="CP133270">
    <property type="protein sequence ID" value="WVX66917.1"/>
    <property type="molecule type" value="Genomic_DNA"/>
</dbReference>
<evidence type="ECO:0000313" key="4">
    <source>
        <dbReference type="Proteomes" id="UP001330434"/>
    </source>
</evidence>
<keyword evidence="4" id="KW-1185">Reference proteome</keyword>
<dbReference type="PANTHER" id="PTHR40252:SF2">
    <property type="entry name" value="BLR0328 PROTEIN"/>
    <property type="match status" value="1"/>
</dbReference>